<accession>A0A1V3IRE4</accession>
<dbReference type="AlphaFoldDB" id="A0A1V3IRE4"/>
<organism evidence="1 2">
    <name type="scientific">Rodentibacter rarus</name>
    <dbReference type="NCBI Taxonomy" id="1908260"/>
    <lineage>
        <taxon>Bacteria</taxon>
        <taxon>Pseudomonadati</taxon>
        <taxon>Pseudomonadota</taxon>
        <taxon>Gammaproteobacteria</taxon>
        <taxon>Pasteurellales</taxon>
        <taxon>Pasteurellaceae</taxon>
        <taxon>Rodentibacter</taxon>
    </lineage>
</organism>
<sequence>MAIPFIIGAVAVAAGALGVKKGLDAKEDFDRAERIGKRAQRKHEEAIGNLDLARKNTNAALEALGKAKVDVFHHQFKFLVDFCKKLKGNSTAKLQGFDQMINPITLKEMEKMVSVALELDKTIGSSAVGGALTGLAAYGTVGIVGTASTGTAISALSGAAAKSATLAYLGGGSLAAGGLGMAGGVAVLGGAVLGPALAIGGFIMASKAEEQVTKAYNYEAKVDKAVAEIDTSLVYLKGVRTNAKEMENIILNMVQRFEEAKVTSVYESEAKIEKMLALGKALKMLLDTPILTTDDNPVSDLSERINKAVSSTGFLTYGDKK</sequence>
<keyword evidence="2" id="KW-1185">Reference proteome</keyword>
<protein>
    <recommendedName>
        <fullName evidence="3">Glycine zipper family protein</fullName>
    </recommendedName>
</protein>
<dbReference type="STRING" id="1908260.BKK50_02110"/>
<name>A0A1V3IRE4_9PAST</name>
<gene>
    <name evidence="1" type="ORF">BKK50_02110</name>
</gene>
<evidence type="ECO:0008006" key="3">
    <source>
        <dbReference type="Google" id="ProtNLM"/>
    </source>
</evidence>
<dbReference type="RefSeq" id="WP_208606190.1">
    <property type="nucleotide sequence ID" value="NZ_MLHJ01000013.1"/>
</dbReference>
<evidence type="ECO:0000313" key="2">
    <source>
        <dbReference type="Proteomes" id="UP000189433"/>
    </source>
</evidence>
<dbReference type="Proteomes" id="UP000189433">
    <property type="component" value="Unassembled WGS sequence"/>
</dbReference>
<evidence type="ECO:0000313" key="1">
    <source>
        <dbReference type="EMBL" id="OOF44620.1"/>
    </source>
</evidence>
<dbReference type="EMBL" id="MLHJ01000013">
    <property type="protein sequence ID" value="OOF44620.1"/>
    <property type="molecule type" value="Genomic_DNA"/>
</dbReference>
<reference evidence="1 2" key="1">
    <citation type="submission" date="2016-10" db="EMBL/GenBank/DDBJ databases">
        <title>Rodentibacter gen. nov. and new species.</title>
        <authorList>
            <person name="Christensen H."/>
        </authorList>
    </citation>
    <scope>NUCLEOTIDE SEQUENCE [LARGE SCALE GENOMIC DNA]</scope>
    <source>
        <strain evidence="1 2">CCUG17206</strain>
    </source>
</reference>
<comment type="caution">
    <text evidence="1">The sequence shown here is derived from an EMBL/GenBank/DDBJ whole genome shotgun (WGS) entry which is preliminary data.</text>
</comment>
<proteinExistence type="predicted"/>